<keyword evidence="2" id="KW-1185">Reference proteome</keyword>
<accession>A0A1M6NC47</accession>
<gene>
    <name evidence="1" type="ORF">SAMN05444371_0332</name>
</gene>
<reference evidence="2" key="1">
    <citation type="submission" date="2016-11" db="EMBL/GenBank/DDBJ databases">
        <authorList>
            <person name="Varghese N."/>
            <person name="Submissions S."/>
        </authorList>
    </citation>
    <scope>NUCLEOTIDE SEQUENCE [LARGE SCALE GENOMIC DNA]</scope>
    <source>
        <strain evidence="2">DSM 18016</strain>
    </source>
</reference>
<dbReference type="STRING" id="216903.SAMN05444371_0332"/>
<protein>
    <submittedName>
        <fullName evidence="1">Uncharacterized protein</fullName>
    </submittedName>
</protein>
<sequence>MFLLKGQLVFSGLSNLIIFENKKNRKFLSGCLLIFSFQLLFLRSAPRAERSSFSFLIKRKKREWSTDKGAQISYPSFLESATNCARPESVSGCFSRLRIDGRGEVITSAPIFAQLMICIGLLMDAARISVSKA</sequence>
<name>A0A1M6NC47_9FLAO</name>
<dbReference type="EMBL" id="FRAM01000001">
    <property type="protein sequence ID" value="SHJ93305.1"/>
    <property type="molecule type" value="Genomic_DNA"/>
</dbReference>
<proteinExistence type="predicted"/>
<dbReference type="AlphaFoldDB" id="A0A1M6NC47"/>
<dbReference type="Proteomes" id="UP000184498">
    <property type="component" value="Unassembled WGS sequence"/>
</dbReference>
<evidence type="ECO:0000313" key="1">
    <source>
        <dbReference type="EMBL" id="SHJ93305.1"/>
    </source>
</evidence>
<organism evidence="1 2">
    <name type="scientific">Epilithonimonas mollis</name>
    <dbReference type="NCBI Taxonomy" id="216903"/>
    <lineage>
        <taxon>Bacteria</taxon>
        <taxon>Pseudomonadati</taxon>
        <taxon>Bacteroidota</taxon>
        <taxon>Flavobacteriia</taxon>
        <taxon>Flavobacteriales</taxon>
        <taxon>Weeksellaceae</taxon>
        <taxon>Chryseobacterium group</taxon>
        <taxon>Epilithonimonas</taxon>
    </lineage>
</organism>
<evidence type="ECO:0000313" key="2">
    <source>
        <dbReference type="Proteomes" id="UP000184498"/>
    </source>
</evidence>